<proteinExistence type="predicted"/>
<name>A0A8H4RKP6_9HELO</name>
<reference evidence="1 2" key="1">
    <citation type="submission" date="2020-03" db="EMBL/GenBank/DDBJ databases">
        <title>Draft Genome Sequence of Cudoniella acicularis.</title>
        <authorList>
            <person name="Buettner E."/>
            <person name="Kellner H."/>
        </authorList>
    </citation>
    <scope>NUCLEOTIDE SEQUENCE [LARGE SCALE GENOMIC DNA]</scope>
    <source>
        <strain evidence="1 2">DSM 108380</strain>
    </source>
</reference>
<protein>
    <submittedName>
        <fullName evidence="1">Uncharacterized protein</fullName>
    </submittedName>
</protein>
<evidence type="ECO:0000313" key="2">
    <source>
        <dbReference type="Proteomes" id="UP000566819"/>
    </source>
</evidence>
<keyword evidence="2" id="KW-1185">Reference proteome</keyword>
<dbReference type="AlphaFoldDB" id="A0A8H4RKP6"/>
<dbReference type="Proteomes" id="UP000566819">
    <property type="component" value="Unassembled WGS sequence"/>
</dbReference>
<organism evidence="1 2">
    <name type="scientific">Cudoniella acicularis</name>
    <dbReference type="NCBI Taxonomy" id="354080"/>
    <lineage>
        <taxon>Eukaryota</taxon>
        <taxon>Fungi</taxon>
        <taxon>Dikarya</taxon>
        <taxon>Ascomycota</taxon>
        <taxon>Pezizomycotina</taxon>
        <taxon>Leotiomycetes</taxon>
        <taxon>Helotiales</taxon>
        <taxon>Tricladiaceae</taxon>
        <taxon>Cudoniella</taxon>
    </lineage>
</organism>
<evidence type="ECO:0000313" key="1">
    <source>
        <dbReference type="EMBL" id="KAF4630655.1"/>
    </source>
</evidence>
<comment type="caution">
    <text evidence="1">The sequence shown here is derived from an EMBL/GenBank/DDBJ whole genome shotgun (WGS) entry which is preliminary data.</text>
</comment>
<dbReference type="EMBL" id="JAAMPI010000527">
    <property type="protein sequence ID" value="KAF4630655.1"/>
    <property type="molecule type" value="Genomic_DNA"/>
</dbReference>
<sequence>MTRSMRETKSKTPEHEEFLYSKQDCGDLRVVKYGSQHPRGDLLSWVRVPRYRCGKDMDMDMDTVTVVDFVWEAVLWVDDRTGMTARPAMATPGQERGPTGRSKGLLLLLLLLQDMGVWPHLGGHLWASPWNFTIPSRPGTLDRGTTATWSLGIDSDLGGPNMPTCSPFIASKDWATVLAEAVDVKIQHKSSGLSQIIFASGFCPG</sequence>
<gene>
    <name evidence="1" type="ORF">G7Y89_g7483</name>
</gene>
<accession>A0A8H4RKP6</accession>